<feature type="compositionally biased region" description="Gly residues" evidence="1">
    <location>
        <begin position="165"/>
        <end position="174"/>
    </location>
</feature>
<evidence type="ECO:0000313" key="3">
    <source>
        <dbReference type="Proteomes" id="UP000810130"/>
    </source>
</evidence>
<feature type="compositionally biased region" description="Low complexity" evidence="1">
    <location>
        <begin position="148"/>
        <end position="159"/>
    </location>
</feature>
<name>A0ABS5BIA5_9GAMM</name>
<feature type="compositionally biased region" description="Polar residues" evidence="1">
    <location>
        <begin position="240"/>
        <end position="250"/>
    </location>
</feature>
<dbReference type="InterPro" id="IPR021207">
    <property type="entry name" value="Integr_conj_element_PFL4705"/>
</dbReference>
<dbReference type="NCBIfam" id="TIGR03752">
    <property type="entry name" value="conj_TIGR03752"/>
    <property type="match status" value="1"/>
</dbReference>
<protein>
    <submittedName>
        <fullName evidence="2">TIGR03752 family integrating conjugative element protein</fullName>
    </submittedName>
</protein>
<organism evidence="2 3">
    <name type="scientific">Dickeya oryzae</name>
    <dbReference type="NCBI Taxonomy" id="1240404"/>
    <lineage>
        <taxon>Bacteria</taxon>
        <taxon>Pseudomonadati</taxon>
        <taxon>Pseudomonadota</taxon>
        <taxon>Gammaproteobacteria</taxon>
        <taxon>Enterobacterales</taxon>
        <taxon>Pectobacteriaceae</taxon>
        <taxon>Dickeya</taxon>
    </lineage>
</organism>
<feature type="region of interest" description="Disordered" evidence="1">
    <location>
        <begin position="233"/>
        <end position="253"/>
    </location>
</feature>
<dbReference type="EMBL" id="JAGJWX010000030">
    <property type="protein sequence ID" value="MBP2859390.1"/>
    <property type="molecule type" value="Genomic_DNA"/>
</dbReference>
<gene>
    <name evidence="2" type="ORF">J8657_17480</name>
</gene>
<proteinExistence type="predicted"/>
<feature type="region of interest" description="Disordered" evidence="1">
    <location>
        <begin position="144"/>
        <end position="174"/>
    </location>
</feature>
<accession>A0ABS5BIA5</accession>
<feature type="region of interest" description="Disordered" evidence="1">
    <location>
        <begin position="345"/>
        <end position="370"/>
    </location>
</feature>
<comment type="caution">
    <text evidence="2">The sequence shown here is derived from an EMBL/GenBank/DDBJ whole genome shotgun (WGS) entry which is preliminary data.</text>
</comment>
<reference evidence="2 3" key="1">
    <citation type="submission" date="2021-04" db="EMBL/GenBank/DDBJ databases">
        <title>Genomic and host-range diversity within the Dickeya zeae complex, identification of D. zeae and D. oryzae members, proposal of two novel subspecies D. zeae subsp. zeae subsp. nov. and D. zeae subsp. dombae subsp. nov.</title>
        <authorList>
            <person name="Van Gijsegem F."/>
            <person name="Hugouvieux-Cotte-Pattat N."/>
        </authorList>
    </citation>
    <scope>NUCLEOTIDE SEQUENCE [LARGE SCALE GENOMIC DNA]</scope>
    <source>
        <strain evidence="2 3">FVG03</strain>
    </source>
</reference>
<keyword evidence="3" id="KW-1185">Reference proteome</keyword>
<feature type="compositionally biased region" description="Low complexity" evidence="1">
    <location>
        <begin position="355"/>
        <end position="364"/>
    </location>
</feature>
<dbReference type="Proteomes" id="UP000810130">
    <property type="component" value="Unassembled WGS sequence"/>
</dbReference>
<dbReference type="RefSeq" id="WP_210175648.1">
    <property type="nucleotide sequence ID" value="NZ_JAGJWX010000030.1"/>
</dbReference>
<evidence type="ECO:0000313" key="2">
    <source>
        <dbReference type="EMBL" id="MBP2859390.1"/>
    </source>
</evidence>
<sequence>MKSNGLVKILVPTVLLASAVIGVKSCSGGKSNDVGETTKKATLSELTPDDLRTLGIEGDTPQDTLRTLVGTLKNVSAKQTQLEEQNKQLLEENKKLKSANQDVDGRINQAVSTSQQEAAKEQGALKGQIQQLTQQMNNALDQLKNGQSRTSSPSVNSRSDFPVGLGLGDTGAGGMPPASTTGVAGADGLMWVEPTDGIATDASGKPVAKGVAATGTTFPLSFLDDNAITRQKAELDRKSGSASLSDNGTQGPVDPVYTLPENSTLVGSQAMTALLGRIPIDGKVVDPYPFKVMIGKDNLTANGIELPDVEGAIVSGTATGDWTLSCVRGSVTSITFVFTDGTVRTLPRPSDKADSSGGQNNSGNGSAGGSIGWISDEHGIPCLAGERKSNASTYLPTIALLAGASAAGDALAQNQNTSQSNAYGGVTSTLTGDAGQAVLGKAFSGSTKEIVDWVKSRYGQTFDAIYVQPGARVAVHITRQLAIDYEEKGRKVKYDFSLNKTGMGMD</sequence>
<evidence type="ECO:0000256" key="1">
    <source>
        <dbReference type="SAM" id="MobiDB-lite"/>
    </source>
</evidence>